<evidence type="ECO:0008006" key="4">
    <source>
        <dbReference type="Google" id="ProtNLM"/>
    </source>
</evidence>
<evidence type="ECO:0000313" key="2">
    <source>
        <dbReference type="EMBL" id="MCW8085204.1"/>
    </source>
</evidence>
<dbReference type="EMBL" id="JAPFQI010000002">
    <property type="protein sequence ID" value="MCW8085204.1"/>
    <property type="molecule type" value="Genomic_DNA"/>
</dbReference>
<keyword evidence="3" id="KW-1185">Reference proteome</keyword>
<dbReference type="RefSeq" id="WP_301589056.1">
    <property type="nucleotide sequence ID" value="NZ_JAPFQI010000002.1"/>
</dbReference>
<proteinExistence type="predicted"/>
<evidence type="ECO:0000256" key="1">
    <source>
        <dbReference type="SAM" id="SignalP"/>
    </source>
</evidence>
<name>A0ABT3NSS1_9PROT</name>
<evidence type="ECO:0000313" key="3">
    <source>
        <dbReference type="Proteomes" id="UP001526430"/>
    </source>
</evidence>
<reference evidence="2 3" key="1">
    <citation type="submission" date="2022-10" db="EMBL/GenBank/DDBJ databases">
        <title>Roseococcus glaciei nov., sp. nov., isolated from glacier.</title>
        <authorList>
            <person name="Liu Q."/>
            <person name="Xin Y.-H."/>
        </authorList>
    </citation>
    <scope>NUCLEOTIDE SEQUENCE [LARGE SCALE GENOMIC DNA]</scope>
    <source>
        <strain evidence="2 3">MDT2-1-1</strain>
    </source>
</reference>
<dbReference type="PROSITE" id="PS51257">
    <property type="entry name" value="PROKAR_LIPOPROTEIN"/>
    <property type="match status" value="1"/>
</dbReference>
<comment type="caution">
    <text evidence="2">The sequence shown here is derived from an EMBL/GenBank/DDBJ whole genome shotgun (WGS) entry which is preliminary data.</text>
</comment>
<feature type="signal peptide" evidence="1">
    <location>
        <begin position="1"/>
        <end position="18"/>
    </location>
</feature>
<organism evidence="2 3">
    <name type="scientific">Sabulicella glaciei</name>
    <dbReference type="NCBI Taxonomy" id="2984948"/>
    <lineage>
        <taxon>Bacteria</taxon>
        <taxon>Pseudomonadati</taxon>
        <taxon>Pseudomonadota</taxon>
        <taxon>Alphaproteobacteria</taxon>
        <taxon>Acetobacterales</taxon>
        <taxon>Acetobacteraceae</taxon>
        <taxon>Sabulicella</taxon>
    </lineage>
</organism>
<feature type="chain" id="PRO_5047215673" description="Sensor domain-containing protein" evidence="1">
    <location>
        <begin position="19"/>
        <end position="187"/>
    </location>
</feature>
<protein>
    <recommendedName>
        <fullName evidence="4">Sensor domain-containing protein</fullName>
    </recommendedName>
</protein>
<gene>
    <name evidence="2" type="ORF">OF850_06170</name>
</gene>
<dbReference type="Proteomes" id="UP001526430">
    <property type="component" value="Unassembled WGS sequence"/>
</dbReference>
<accession>A0ABT3NSS1</accession>
<keyword evidence="1" id="KW-0732">Signal</keyword>
<sequence length="187" mass="19447">MTARGLALGAALLLAACAAEDAAAPAPATPPAATPEALADRLPENLSGFSRGGTAVISAPRPGREVAYATPGNRAAAVVQVLRPDAPLADGFRAPEVEAEFQRWTGDVTRGAGSHRRLRVVRETEQAGLFRCAELEGAYGRQPVEGKACVGAAAGQMVRARVSMPRRDPPVADAEAFLRDLAASLRR</sequence>